<proteinExistence type="predicted"/>
<evidence type="ECO:0000313" key="3">
    <source>
        <dbReference type="Proteomes" id="UP000256329"/>
    </source>
</evidence>
<organism evidence="2 3">
    <name type="scientific">Ammonifex thiophilus</name>
    <dbReference type="NCBI Taxonomy" id="444093"/>
    <lineage>
        <taxon>Bacteria</taxon>
        <taxon>Bacillati</taxon>
        <taxon>Bacillota</taxon>
        <taxon>Clostridia</taxon>
        <taxon>Thermoanaerobacterales</taxon>
        <taxon>Thermoanaerobacteraceae</taxon>
        <taxon>Ammonifex</taxon>
    </lineage>
</organism>
<sequence length="273" mass="31017">MAQAVLLPKPGRVEDPGAVKRARKPYCELTLRPCYAHVHHIKPRSQGGDDIPENLISLAPEVHLAVHEGRIDRYLLVQVVARREGLSPEEVCERIGLPVPGEWPTGDFPGLTGKEPPSLEEVLQAVISLEETQDDAKWLQGEILAVLVDMGFSKRWLAYNLRRSLSYIKNRVRTWRAFPEPHLRCPELTWEHHKVAALTPDPAGWLERAAENGWSTRQLQLAIAKSRDPAGAETEEERRQKEAERLLDRVLRFVEEGGPQGKWLRERLLEELG</sequence>
<comment type="caution">
    <text evidence="2">The sequence shown here is derived from an EMBL/GenBank/DDBJ whole genome shotgun (WGS) entry which is preliminary data.</text>
</comment>
<name>A0A3D8P5E6_9THEO</name>
<gene>
    <name evidence="2" type="ORF">DXX99_03390</name>
</gene>
<keyword evidence="3" id="KW-1185">Reference proteome</keyword>
<dbReference type="InterPro" id="IPR002711">
    <property type="entry name" value="HNH"/>
</dbReference>
<dbReference type="InterPro" id="IPR003615">
    <property type="entry name" value="HNH_nuc"/>
</dbReference>
<evidence type="ECO:0000259" key="1">
    <source>
        <dbReference type="Pfam" id="PF01844"/>
    </source>
</evidence>
<dbReference type="EMBL" id="QSLN01000003">
    <property type="protein sequence ID" value="RDV83891.1"/>
    <property type="molecule type" value="Genomic_DNA"/>
</dbReference>
<dbReference type="AlphaFoldDB" id="A0A3D8P5E6"/>
<dbReference type="Pfam" id="PF01844">
    <property type="entry name" value="HNH"/>
    <property type="match status" value="1"/>
</dbReference>
<dbReference type="CDD" id="cd00085">
    <property type="entry name" value="HNHc"/>
    <property type="match status" value="1"/>
</dbReference>
<dbReference type="GO" id="GO:0003676">
    <property type="term" value="F:nucleic acid binding"/>
    <property type="evidence" value="ECO:0007669"/>
    <property type="project" value="InterPro"/>
</dbReference>
<dbReference type="GO" id="GO:0008270">
    <property type="term" value="F:zinc ion binding"/>
    <property type="evidence" value="ECO:0007669"/>
    <property type="project" value="InterPro"/>
</dbReference>
<dbReference type="OrthoDB" id="9779761at2"/>
<reference evidence="2 3" key="1">
    <citation type="submission" date="2018-08" db="EMBL/GenBank/DDBJ databases">
        <title>Form III RuBisCO-mediated autotrophy in Thermodesulfobium bacteria.</title>
        <authorList>
            <person name="Toshchakov S.V."/>
            <person name="Kublanov I.V."/>
            <person name="Frolov E."/>
            <person name="Bonch-Osmolovskaya E.A."/>
            <person name="Tourova T.P."/>
            <person name="Chernych N.A."/>
            <person name="Lebedinsky A.V."/>
        </authorList>
    </citation>
    <scope>NUCLEOTIDE SEQUENCE [LARGE SCALE GENOMIC DNA]</scope>
    <source>
        <strain evidence="2 3">SR</strain>
    </source>
</reference>
<accession>A0A3D8P5E6</accession>
<dbReference type="Gene3D" id="1.10.30.50">
    <property type="match status" value="1"/>
</dbReference>
<dbReference type="GO" id="GO:0004519">
    <property type="term" value="F:endonuclease activity"/>
    <property type="evidence" value="ECO:0007669"/>
    <property type="project" value="InterPro"/>
</dbReference>
<feature type="domain" description="HNH" evidence="1">
    <location>
        <begin position="26"/>
        <end position="67"/>
    </location>
</feature>
<protein>
    <recommendedName>
        <fullName evidence="1">HNH domain-containing protein</fullName>
    </recommendedName>
</protein>
<dbReference type="Proteomes" id="UP000256329">
    <property type="component" value="Unassembled WGS sequence"/>
</dbReference>
<evidence type="ECO:0000313" key="2">
    <source>
        <dbReference type="EMBL" id="RDV83891.1"/>
    </source>
</evidence>